<evidence type="ECO:0000256" key="3">
    <source>
        <dbReference type="ARBA" id="ARBA00022833"/>
    </source>
</evidence>
<accession>A0A1L0DK50</accession>
<feature type="region of interest" description="Disordered" evidence="5">
    <location>
        <begin position="244"/>
        <end position="306"/>
    </location>
</feature>
<dbReference type="Gene3D" id="3.30.40.10">
    <property type="entry name" value="Zinc/RING finger domain, C3HC4 (zinc finger)"/>
    <property type="match status" value="2"/>
</dbReference>
<protein>
    <submittedName>
        <fullName evidence="7">CIC11C00000001726</fullName>
    </submittedName>
</protein>
<evidence type="ECO:0000259" key="6">
    <source>
        <dbReference type="PROSITE" id="PS50089"/>
    </source>
</evidence>
<sequence length="462" mass="52412">MAECPICLDPLGLRDLVGRIHGCLHHYHKQCITQWSSHSNSCPTCRKLYYGIDIVANDIQHQVLETINVKDKLIENDAINQIPPEFIIPPPAYADTYTNMRSEEPELNSGVCTICSSAQYSRLARSLLPCINCGAKFHRLCLGHRDETFWFCPVCDCRQEIAPLRQERRARRTLAEPSRGLVIFNDNNEIEEFDDAEEVIRSTSVLNGGILLRREARAIQNLSPEEARSWELFELARNGLATFEPAVATPTSEARKRRRRRAPESSSQDTQKEENHVKNDESTLDVKREAFPTPNRNMEGNEQRPSRIASLMSQINRRNRAHTAVSHEHSPLSSECLNLADSDSGSELDAKRPCNYVTELTLDQKRRVQKYVRNHLRPLYNPHPSDLGTNESPGSGHIRSEEEYIDVNKRISRQVYASILSLCARNGPLALDGYFSDDESRLKALVDGHVEGWNLAKTNTTT</sequence>
<dbReference type="SUPFAM" id="SSF57903">
    <property type="entry name" value="FYVE/PHD zinc finger"/>
    <property type="match status" value="1"/>
</dbReference>
<evidence type="ECO:0000256" key="4">
    <source>
        <dbReference type="PROSITE-ProRule" id="PRU00175"/>
    </source>
</evidence>
<dbReference type="PROSITE" id="PS01359">
    <property type="entry name" value="ZF_PHD_1"/>
    <property type="match status" value="1"/>
</dbReference>
<evidence type="ECO:0000256" key="1">
    <source>
        <dbReference type="ARBA" id="ARBA00022723"/>
    </source>
</evidence>
<dbReference type="SMART" id="SM00184">
    <property type="entry name" value="RING"/>
    <property type="match status" value="2"/>
</dbReference>
<dbReference type="InterPro" id="IPR011011">
    <property type="entry name" value="Znf_FYVE_PHD"/>
</dbReference>
<dbReference type="InterPro" id="IPR001841">
    <property type="entry name" value="Znf_RING"/>
</dbReference>
<evidence type="ECO:0000256" key="5">
    <source>
        <dbReference type="SAM" id="MobiDB-lite"/>
    </source>
</evidence>
<keyword evidence="3" id="KW-0862">Zinc</keyword>
<reference evidence="7 8" key="1">
    <citation type="submission" date="2016-10" db="EMBL/GenBank/DDBJ databases">
        <authorList>
            <person name="de Groot N.N."/>
        </authorList>
    </citation>
    <scope>NUCLEOTIDE SEQUENCE [LARGE SCALE GENOMIC DNA]</scope>
    <source>
        <strain evidence="7 8">CBS 141442</strain>
    </source>
</reference>
<proteinExistence type="predicted"/>
<dbReference type="OrthoDB" id="8062037at2759"/>
<gene>
    <name evidence="7" type="ORF">SAMEA4029010_CIC11G00000001726</name>
</gene>
<evidence type="ECO:0000313" key="7">
    <source>
        <dbReference type="EMBL" id="SGZ52782.1"/>
    </source>
</evidence>
<dbReference type="InterPro" id="IPR013083">
    <property type="entry name" value="Znf_RING/FYVE/PHD"/>
</dbReference>
<dbReference type="Proteomes" id="UP000182334">
    <property type="component" value="Chromosome III"/>
</dbReference>
<feature type="region of interest" description="Disordered" evidence="5">
    <location>
        <begin position="377"/>
        <end position="400"/>
    </location>
</feature>
<dbReference type="Pfam" id="PF13639">
    <property type="entry name" value="zf-RING_2"/>
    <property type="match status" value="1"/>
</dbReference>
<dbReference type="PANTHER" id="PTHR45798:SF97">
    <property type="entry name" value="ALCOHOL-SENSITIVE RING FINGER PROTEIN 1"/>
    <property type="match status" value="1"/>
</dbReference>
<dbReference type="AlphaFoldDB" id="A0A1L0DK50"/>
<dbReference type="GO" id="GO:0008270">
    <property type="term" value="F:zinc ion binding"/>
    <property type="evidence" value="ECO:0007669"/>
    <property type="project" value="UniProtKB-KW"/>
</dbReference>
<name>A0A1L0DK50_9ASCO</name>
<dbReference type="SUPFAM" id="SSF57850">
    <property type="entry name" value="RING/U-box"/>
    <property type="match status" value="1"/>
</dbReference>
<dbReference type="EMBL" id="LT635758">
    <property type="protein sequence ID" value="SGZ52782.1"/>
    <property type="molecule type" value="Genomic_DNA"/>
</dbReference>
<dbReference type="PANTHER" id="PTHR45798">
    <property type="entry name" value="RING-H2 FINGER PROTEIN ATL61-RELATED-RELATED"/>
    <property type="match status" value="1"/>
</dbReference>
<dbReference type="InterPro" id="IPR052788">
    <property type="entry name" value="RING-type_E3_ligase_ATL"/>
</dbReference>
<keyword evidence="8" id="KW-1185">Reference proteome</keyword>
<keyword evidence="2 4" id="KW-0863">Zinc-finger</keyword>
<dbReference type="PROSITE" id="PS50089">
    <property type="entry name" value="ZF_RING_2"/>
    <property type="match status" value="1"/>
</dbReference>
<evidence type="ECO:0000313" key="8">
    <source>
        <dbReference type="Proteomes" id="UP000182334"/>
    </source>
</evidence>
<keyword evidence="1" id="KW-0479">Metal-binding</keyword>
<organism evidence="7 8">
    <name type="scientific">Sungouiella intermedia</name>
    <dbReference type="NCBI Taxonomy" id="45354"/>
    <lineage>
        <taxon>Eukaryota</taxon>
        <taxon>Fungi</taxon>
        <taxon>Dikarya</taxon>
        <taxon>Ascomycota</taxon>
        <taxon>Saccharomycotina</taxon>
        <taxon>Pichiomycetes</taxon>
        <taxon>Metschnikowiaceae</taxon>
        <taxon>Sungouiella</taxon>
    </lineage>
</organism>
<feature type="domain" description="RING-type" evidence="6">
    <location>
        <begin position="4"/>
        <end position="46"/>
    </location>
</feature>
<feature type="compositionally biased region" description="Basic and acidic residues" evidence="5">
    <location>
        <begin position="270"/>
        <end position="290"/>
    </location>
</feature>
<evidence type="ECO:0000256" key="2">
    <source>
        <dbReference type="ARBA" id="ARBA00022771"/>
    </source>
</evidence>
<dbReference type="CDD" id="cd15489">
    <property type="entry name" value="PHD_SF"/>
    <property type="match status" value="1"/>
</dbReference>
<dbReference type="InterPro" id="IPR019786">
    <property type="entry name" value="Zinc_finger_PHD-type_CS"/>
</dbReference>